<dbReference type="Proteomes" id="UP001143400">
    <property type="component" value="Unassembled WGS sequence"/>
</dbReference>
<dbReference type="InterPro" id="IPR048342">
    <property type="entry name" value="DUF1285_C"/>
</dbReference>
<gene>
    <name evidence="4" type="ORF">GCM10008170_25190</name>
    <name evidence="5" type="ORF">JOD31_002533</name>
</gene>
<reference evidence="5 6" key="2">
    <citation type="submission" date="2021-01" db="EMBL/GenBank/DDBJ databases">
        <title>Genomic Encyclopedia of Type Strains, Phase IV (KMG-IV): sequencing the most valuable type-strain genomes for metagenomic binning, comparative biology and taxonomic classification.</title>
        <authorList>
            <person name="Goeker M."/>
        </authorList>
    </citation>
    <scope>NUCLEOTIDE SEQUENCE [LARGE SCALE GENOMIC DNA]</scope>
    <source>
        <strain evidence="5 6">DSM 6130</strain>
    </source>
</reference>
<feature type="domain" description="DUF1285" evidence="3">
    <location>
        <begin position="109"/>
        <end position="198"/>
    </location>
</feature>
<dbReference type="RefSeq" id="WP_246482490.1">
    <property type="nucleotide sequence ID" value="NZ_BSFF01000003.1"/>
</dbReference>
<evidence type="ECO:0000259" key="2">
    <source>
        <dbReference type="Pfam" id="PF06938"/>
    </source>
</evidence>
<keyword evidence="6" id="KW-1185">Reference proteome</keyword>
<organism evidence="4 7">
    <name type="scientific">Methylopila capsulata</name>
    <dbReference type="NCBI Taxonomy" id="61654"/>
    <lineage>
        <taxon>Bacteria</taxon>
        <taxon>Pseudomonadati</taxon>
        <taxon>Pseudomonadota</taxon>
        <taxon>Alphaproteobacteria</taxon>
        <taxon>Hyphomicrobiales</taxon>
        <taxon>Methylopilaceae</taxon>
        <taxon>Methylopila</taxon>
    </lineage>
</organism>
<dbReference type="EMBL" id="JAFBCY010000003">
    <property type="protein sequence ID" value="MBM7852291.1"/>
    <property type="molecule type" value="Genomic_DNA"/>
</dbReference>
<dbReference type="InterPro" id="IPR023361">
    <property type="entry name" value="DUF1285_beta_roll_sf"/>
</dbReference>
<evidence type="ECO:0000313" key="4">
    <source>
        <dbReference type="EMBL" id="GLK56500.1"/>
    </source>
</evidence>
<dbReference type="InterPro" id="IPR010707">
    <property type="entry name" value="DUF1285"/>
</dbReference>
<evidence type="ECO:0000256" key="1">
    <source>
        <dbReference type="SAM" id="MobiDB-lite"/>
    </source>
</evidence>
<evidence type="ECO:0000313" key="7">
    <source>
        <dbReference type="Proteomes" id="UP001143400"/>
    </source>
</evidence>
<evidence type="ECO:0000313" key="5">
    <source>
        <dbReference type="EMBL" id="MBM7852291.1"/>
    </source>
</evidence>
<feature type="region of interest" description="Disordered" evidence="1">
    <location>
        <begin position="1"/>
        <end position="24"/>
    </location>
</feature>
<dbReference type="PIRSF" id="PIRSF029557">
    <property type="entry name" value="UCP029557"/>
    <property type="match status" value="1"/>
</dbReference>
<feature type="domain" description="DUF1285" evidence="2">
    <location>
        <begin position="42"/>
        <end position="108"/>
    </location>
</feature>
<sequence length="203" mass="22421">MQERQLNVMSDHTPSATPQEPAPDRMTALAEAAREACARGVAPVHKWRPERCGRLDLVIRADGSWIYEGSAIRRPALVKLFSTVLRRDPEGYVLVTPAEKLDITVEDAPFLAVELASDGEGPQRRIRFRTNVDEVVDVSPEHALRFEEAPDGGFKPYVHVRSDLWALVARSAVYDLVDLAEERDGRLGVWAGGAFFAMAEAGA</sequence>
<name>A0A9W6MS78_9HYPH</name>
<dbReference type="Gene3D" id="2.30.270.10">
    <property type="entry name" value="duf1285 protein"/>
    <property type="match status" value="1"/>
</dbReference>
<feature type="compositionally biased region" description="Polar residues" evidence="1">
    <location>
        <begin position="1"/>
        <end position="18"/>
    </location>
</feature>
<protein>
    <recommendedName>
        <fullName evidence="8">DUF1285 domain-containing protein</fullName>
    </recommendedName>
</protein>
<dbReference type="EMBL" id="BSFF01000003">
    <property type="protein sequence ID" value="GLK56500.1"/>
    <property type="molecule type" value="Genomic_DNA"/>
</dbReference>
<dbReference type="Proteomes" id="UP000758856">
    <property type="component" value="Unassembled WGS sequence"/>
</dbReference>
<dbReference type="AlphaFoldDB" id="A0A9W6MS78"/>
<dbReference type="InterPro" id="IPR048341">
    <property type="entry name" value="DUF1285_N"/>
</dbReference>
<evidence type="ECO:0000313" key="6">
    <source>
        <dbReference type="Proteomes" id="UP000758856"/>
    </source>
</evidence>
<evidence type="ECO:0008006" key="8">
    <source>
        <dbReference type="Google" id="ProtNLM"/>
    </source>
</evidence>
<evidence type="ECO:0000259" key="3">
    <source>
        <dbReference type="Pfam" id="PF21028"/>
    </source>
</evidence>
<dbReference type="Gene3D" id="3.10.540.10">
    <property type="entry name" value="duf1285 like domain"/>
    <property type="match status" value="1"/>
</dbReference>
<accession>A0A9W6MS78</accession>
<comment type="caution">
    <text evidence="4">The sequence shown here is derived from an EMBL/GenBank/DDBJ whole genome shotgun (WGS) entry which is preliminary data.</text>
</comment>
<dbReference type="Pfam" id="PF21028">
    <property type="entry name" value="DUF1285_C"/>
    <property type="match status" value="1"/>
</dbReference>
<reference evidence="4" key="3">
    <citation type="submission" date="2023-01" db="EMBL/GenBank/DDBJ databases">
        <authorList>
            <person name="Sun Q."/>
            <person name="Evtushenko L."/>
        </authorList>
    </citation>
    <scope>NUCLEOTIDE SEQUENCE</scope>
    <source>
        <strain evidence="4">VKM B-1606</strain>
    </source>
</reference>
<proteinExistence type="predicted"/>
<reference evidence="4" key="1">
    <citation type="journal article" date="2014" name="Int. J. Syst. Evol. Microbiol.">
        <title>Complete genome sequence of Corynebacterium casei LMG S-19264T (=DSM 44701T), isolated from a smear-ripened cheese.</title>
        <authorList>
            <consortium name="US DOE Joint Genome Institute (JGI-PGF)"/>
            <person name="Walter F."/>
            <person name="Albersmeier A."/>
            <person name="Kalinowski J."/>
            <person name="Ruckert C."/>
        </authorList>
    </citation>
    <scope>NUCLEOTIDE SEQUENCE</scope>
    <source>
        <strain evidence="4">VKM B-1606</strain>
    </source>
</reference>
<dbReference type="Pfam" id="PF06938">
    <property type="entry name" value="DUF1285_N"/>
    <property type="match status" value="1"/>
</dbReference>